<accession>A0AAQ4EA90</accession>
<evidence type="ECO:0008006" key="5">
    <source>
        <dbReference type="Google" id="ProtNLM"/>
    </source>
</evidence>
<dbReference type="AlphaFoldDB" id="A0AAQ4EA90"/>
<comment type="caution">
    <text evidence="3">The sequence shown here is derived from an EMBL/GenBank/DDBJ whole genome shotgun (WGS) entry which is preliminary data.</text>
</comment>
<name>A0AAQ4EA90_AMBAM</name>
<feature type="transmembrane region" description="Helical" evidence="2">
    <location>
        <begin position="66"/>
        <end position="86"/>
    </location>
</feature>
<keyword evidence="2" id="KW-0812">Transmembrane</keyword>
<feature type="compositionally biased region" description="Basic and acidic residues" evidence="1">
    <location>
        <begin position="1"/>
        <end position="13"/>
    </location>
</feature>
<dbReference type="Proteomes" id="UP001321473">
    <property type="component" value="Unassembled WGS sequence"/>
</dbReference>
<evidence type="ECO:0000256" key="2">
    <source>
        <dbReference type="SAM" id="Phobius"/>
    </source>
</evidence>
<proteinExistence type="predicted"/>
<gene>
    <name evidence="3" type="ORF">V5799_025204</name>
</gene>
<keyword evidence="2" id="KW-0472">Membrane</keyword>
<evidence type="ECO:0000313" key="4">
    <source>
        <dbReference type="Proteomes" id="UP001321473"/>
    </source>
</evidence>
<evidence type="ECO:0000256" key="1">
    <source>
        <dbReference type="SAM" id="MobiDB-lite"/>
    </source>
</evidence>
<dbReference type="EMBL" id="JARKHS020019586">
    <property type="protein sequence ID" value="KAK8771553.1"/>
    <property type="molecule type" value="Genomic_DNA"/>
</dbReference>
<sequence length="137" mass="13902">MPREERAPVDARSRAGPFAAAASTIKAAPTVRSITRTPRGKQRPKTENFTLTTPNAAMVSASSKPFLFALVVLLALCSFAAAQYGYGGFGRGFGGGFGRGFGGGYGGFGRGGFGGGYGGFGRGGFGGFGGYGRGFYG</sequence>
<protein>
    <recommendedName>
        <fullName evidence="5">Neuropeptide-like protein 29</fullName>
    </recommendedName>
</protein>
<feature type="region of interest" description="Disordered" evidence="1">
    <location>
        <begin position="1"/>
        <end position="20"/>
    </location>
</feature>
<keyword evidence="4" id="KW-1185">Reference proteome</keyword>
<reference evidence="3 4" key="1">
    <citation type="journal article" date="2023" name="Arcadia Sci">
        <title>De novo assembly of a long-read Amblyomma americanum tick genome.</title>
        <authorList>
            <person name="Chou S."/>
            <person name="Poskanzer K.E."/>
            <person name="Rollins M."/>
            <person name="Thuy-Boun P.S."/>
        </authorList>
    </citation>
    <scope>NUCLEOTIDE SEQUENCE [LARGE SCALE GENOMIC DNA]</scope>
    <source>
        <strain evidence="3">F_SG_1</strain>
        <tissue evidence="3">Salivary glands</tissue>
    </source>
</reference>
<keyword evidence="2" id="KW-1133">Transmembrane helix</keyword>
<evidence type="ECO:0000313" key="3">
    <source>
        <dbReference type="EMBL" id="KAK8771553.1"/>
    </source>
</evidence>
<organism evidence="3 4">
    <name type="scientific">Amblyomma americanum</name>
    <name type="common">Lone star tick</name>
    <dbReference type="NCBI Taxonomy" id="6943"/>
    <lineage>
        <taxon>Eukaryota</taxon>
        <taxon>Metazoa</taxon>
        <taxon>Ecdysozoa</taxon>
        <taxon>Arthropoda</taxon>
        <taxon>Chelicerata</taxon>
        <taxon>Arachnida</taxon>
        <taxon>Acari</taxon>
        <taxon>Parasitiformes</taxon>
        <taxon>Ixodida</taxon>
        <taxon>Ixodoidea</taxon>
        <taxon>Ixodidae</taxon>
        <taxon>Amblyomminae</taxon>
        <taxon>Amblyomma</taxon>
    </lineage>
</organism>